<name>A0A3N1M864_9PROT</name>
<reference evidence="2 3" key="1">
    <citation type="submission" date="2018-11" db="EMBL/GenBank/DDBJ databases">
        <title>Genomic Encyclopedia of Type Strains, Phase IV (KMG-IV): sequencing the most valuable type-strain genomes for metagenomic binning, comparative biology and taxonomic classification.</title>
        <authorList>
            <person name="Goeker M."/>
        </authorList>
    </citation>
    <scope>NUCLEOTIDE SEQUENCE [LARGE SCALE GENOMIC DNA]</scope>
    <source>
        <strain evidence="2 3">DSM 5900</strain>
    </source>
</reference>
<accession>A0A3N1M864</accession>
<evidence type="ECO:0000256" key="1">
    <source>
        <dbReference type="SAM" id="MobiDB-lite"/>
    </source>
</evidence>
<dbReference type="EMBL" id="RJKX01000013">
    <property type="protein sequence ID" value="ROP99897.1"/>
    <property type="molecule type" value="Genomic_DNA"/>
</dbReference>
<gene>
    <name evidence="2" type="ORF">EDC65_1689</name>
</gene>
<comment type="caution">
    <text evidence="2">The sequence shown here is derived from an EMBL/GenBank/DDBJ whole genome shotgun (WGS) entry which is preliminary data.</text>
</comment>
<dbReference type="Pfam" id="PF10691">
    <property type="entry name" value="DUF2497"/>
    <property type="match status" value="1"/>
</dbReference>
<feature type="region of interest" description="Disordered" evidence="1">
    <location>
        <begin position="14"/>
        <end position="49"/>
    </location>
</feature>
<dbReference type="AlphaFoldDB" id="A0A3N1M864"/>
<sequence>MEDILASIRRIISDDGAKPGAAPPPVSVPRGEPVIAMPLGPQSDPAVSVEPQPLRVEPLHVEAVAAGAVDVDPGPRLRARRDADDVLELTQVYQPRILPEAEGRPDPAAPLVSPDAAAEVAAALAAIGRAEAHVSGPDLGGLLTGSGRTVDDLVREMLRPMLKEWLDSRLPGLVEAVVREEVERIVRRANLR</sequence>
<evidence type="ECO:0000313" key="3">
    <source>
        <dbReference type="Proteomes" id="UP000278222"/>
    </source>
</evidence>
<keyword evidence="3" id="KW-1185">Reference proteome</keyword>
<evidence type="ECO:0008006" key="4">
    <source>
        <dbReference type="Google" id="ProtNLM"/>
    </source>
</evidence>
<evidence type="ECO:0000313" key="2">
    <source>
        <dbReference type="EMBL" id="ROP99897.1"/>
    </source>
</evidence>
<dbReference type="InterPro" id="IPR019632">
    <property type="entry name" value="DUF2497"/>
</dbReference>
<dbReference type="Proteomes" id="UP000278222">
    <property type="component" value="Unassembled WGS sequence"/>
</dbReference>
<proteinExistence type="predicted"/>
<organism evidence="2 3">
    <name type="scientific">Stella humosa</name>
    <dbReference type="NCBI Taxonomy" id="94"/>
    <lineage>
        <taxon>Bacteria</taxon>
        <taxon>Pseudomonadati</taxon>
        <taxon>Pseudomonadota</taxon>
        <taxon>Alphaproteobacteria</taxon>
        <taxon>Rhodospirillales</taxon>
        <taxon>Stellaceae</taxon>
        <taxon>Stella</taxon>
    </lineage>
</organism>
<protein>
    <recommendedName>
        <fullName evidence="4">DUF2497 domain-containing protein</fullName>
    </recommendedName>
</protein>